<evidence type="ECO:0000313" key="1">
    <source>
        <dbReference type="EMBL" id="KAH9293860.1"/>
    </source>
</evidence>
<protein>
    <submittedName>
        <fullName evidence="1">Uncharacterized protein</fullName>
    </submittedName>
</protein>
<comment type="caution">
    <text evidence="1">The sequence shown here is derived from an EMBL/GenBank/DDBJ whole genome shotgun (WGS) entry which is preliminary data.</text>
</comment>
<sequence length="51" mass="5895">IQNEDSSRTYKYEPQEETNYNSVEEISDAIEIMEDPELILELLACAMAIQD</sequence>
<dbReference type="EMBL" id="JAHRHJ020000652">
    <property type="protein sequence ID" value="KAH9293860.1"/>
    <property type="molecule type" value="Genomic_DNA"/>
</dbReference>
<name>A0AA38F9D8_TAXCH</name>
<feature type="non-terminal residue" evidence="1">
    <location>
        <position position="51"/>
    </location>
</feature>
<feature type="non-terminal residue" evidence="1">
    <location>
        <position position="1"/>
    </location>
</feature>
<keyword evidence="2" id="KW-1185">Reference proteome</keyword>
<evidence type="ECO:0000313" key="2">
    <source>
        <dbReference type="Proteomes" id="UP000824469"/>
    </source>
</evidence>
<reference evidence="1 2" key="1">
    <citation type="journal article" date="2021" name="Nat. Plants">
        <title>The Taxus genome provides insights into paclitaxel biosynthesis.</title>
        <authorList>
            <person name="Xiong X."/>
            <person name="Gou J."/>
            <person name="Liao Q."/>
            <person name="Li Y."/>
            <person name="Zhou Q."/>
            <person name="Bi G."/>
            <person name="Li C."/>
            <person name="Du R."/>
            <person name="Wang X."/>
            <person name="Sun T."/>
            <person name="Guo L."/>
            <person name="Liang H."/>
            <person name="Lu P."/>
            <person name="Wu Y."/>
            <person name="Zhang Z."/>
            <person name="Ro D.K."/>
            <person name="Shang Y."/>
            <person name="Huang S."/>
            <person name="Yan J."/>
        </authorList>
    </citation>
    <scope>NUCLEOTIDE SEQUENCE [LARGE SCALE GENOMIC DNA]</scope>
    <source>
        <strain evidence="1">Ta-2019</strain>
    </source>
</reference>
<dbReference type="Proteomes" id="UP000824469">
    <property type="component" value="Unassembled WGS sequence"/>
</dbReference>
<gene>
    <name evidence="1" type="ORF">KI387_040936</name>
</gene>
<accession>A0AA38F9D8</accession>
<proteinExistence type="predicted"/>
<organism evidence="1 2">
    <name type="scientific">Taxus chinensis</name>
    <name type="common">Chinese yew</name>
    <name type="synonym">Taxus wallichiana var. chinensis</name>
    <dbReference type="NCBI Taxonomy" id="29808"/>
    <lineage>
        <taxon>Eukaryota</taxon>
        <taxon>Viridiplantae</taxon>
        <taxon>Streptophyta</taxon>
        <taxon>Embryophyta</taxon>
        <taxon>Tracheophyta</taxon>
        <taxon>Spermatophyta</taxon>
        <taxon>Pinopsida</taxon>
        <taxon>Pinidae</taxon>
        <taxon>Conifers II</taxon>
        <taxon>Cupressales</taxon>
        <taxon>Taxaceae</taxon>
        <taxon>Taxus</taxon>
    </lineage>
</organism>
<dbReference type="AlphaFoldDB" id="A0AA38F9D8"/>